<dbReference type="SUPFAM" id="SSF56300">
    <property type="entry name" value="Metallo-dependent phosphatases"/>
    <property type="match status" value="1"/>
</dbReference>
<feature type="binding site" evidence="10">
    <location>
        <position position="198"/>
    </location>
    <ligand>
        <name>substrate</name>
    </ligand>
</feature>
<evidence type="ECO:0000256" key="4">
    <source>
        <dbReference type="ARBA" id="ARBA00022556"/>
    </source>
</evidence>
<dbReference type="NCBIfam" id="TIGR01854">
    <property type="entry name" value="lipid_A_lpxH"/>
    <property type="match status" value="1"/>
</dbReference>
<evidence type="ECO:0000256" key="2">
    <source>
        <dbReference type="ARBA" id="ARBA00022516"/>
    </source>
</evidence>
<keyword evidence="9 10" id="KW-0464">Manganese</keyword>
<keyword evidence="5 10" id="KW-0479">Metal-binding</keyword>
<dbReference type="GO" id="GO:0009245">
    <property type="term" value="P:lipid A biosynthetic process"/>
    <property type="evidence" value="ECO:0007669"/>
    <property type="project" value="UniProtKB-UniRule"/>
</dbReference>
<comment type="caution">
    <text evidence="12">The sequence shown here is derived from an EMBL/GenBank/DDBJ whole genome shotgun (WGS) entry which is preliminary data.</text>
</comment>
<feature type="binding site" evidence="10">
    <location>
        <position position="41"/>
    </location>
    <ligand>
        <name>Mn(2+)</name>
        <dbReference type="ChEBI" id="CHEBI:29035"/>
        <label>2</label>
    </ligand>
</feature>
<dbReference type="Pfam" id="PF00149">
    <property type="entry name" value="Metallophos"/>
    <property type="match status" value="1"/>
</dbReference>
<evidence type="ECO:0000256" key="10">
    <source>
        <dbReference type="HAMAP-Rule" id="MF_00575"/>
    </source>
</evidence>
<comment type="pathway">
    <text evidence="10">Glycolipid biosynthesis; lipid IV(A) biosynthesis; lipid IV(A) from (3R)-3-hydroxytetradecanoyl-[acyl-carrier-protein] and UDP-N-acetyl-alpha-D-glucosamine: step 4/6.</text>
</comment>
<evidence type="ECO:0000256" key="3">
    <source>
        <dbReference type="ARBA" id="ARBA00022519"/>
    </source>
</evidence>
<dbReference type="STRING" id="64969.SAMN02745127_01347"/>
<dbReference type="InterPro" id="IPR010138">
    <property type="entry name" value="UDP-diacylglucosamine_Hdrlase"/>
</dbReference>
<feature type="domain" description="Calcineurin-like phosphoesterase" evidence="11">
    <location>
        <begin position="1"/>
        <end position="202"/>
    </location>
</feature>
<evidence type="ECO:0000256" key="7">
    <source>
        <dbReference type="ARBA" id="ARBA00023098"/>
    </source>
</evidence>
<feature type="binding site" evidence="10">
    <location>
        <position position="10"/>
    </location>
    <ligand>
        <name>Mn(2+)</name>
        <dbReference type="ChEBI" id="CHEBI:29035"/>
        <label>1</label>
    </ligand>
</feature>
<keyword evidence="1 10" id="KW-1003">Cell membrane</keyword>
<keyword evidence="2 10" id="KW-0444">Lipid biosynthesis</keyword>
<feature type="binding site" evidence="10">
    <location>
        <begin position="79"/>
        <end position="80"/>
    </location>
    <ligand>
        <name>substrate</name>
    </ligand>
</feature>
<dbReference type="OrthoDB" id="9783283at2"/>
<dbReference type="CDD" id="cd07398">
    <property type="entry name" value="MPP_YbbF-LpxH"/>
    <property type="match status" value="1"/>
</dbReference>
<evidence type="ECO:0000313" key="12">
    <source>
        <dbReference type="EMBL" id="OPX54831.1"/>
    </source>
</evidence>
<keyword evidence="7 10" id="KW-0443">Lipid metabolism</keyword>
<comment type="similarity">
    <text evidence="10">Belongs to the LpxH family.</text>
</comment>
<keyword evidence="3 10" id="KW-0997">Cell inner membrane</keyword>
<evidence type="ECO:0000256" key="1">
    <source>
        <dbReference type="ARBA" id="ARBA00022475"/>
    </source>
</evidence>
<dbReference type="Proteomes" id="UP000191418">
    <property type="component" value="Unassembled WGS sequence"/>
</dbReference>
<dbReference type="PANTHER" id="PTHR34990:SF1">
    <property type="entry name" value="UDP-2,3-DIACYLGLUCOSAMINE HYDROLASE"/>
    <property type="match status" value="1"/>
</dbReference>
<feature type="binding site" evidence="10">
    <location>
        <position position="122"/>
    </location>
    <ligand>
        <name>substrate</name>
    </ligand>
</feature>
<comment type="cofactor">
    <cofactor evidence="10">
        <name>Mn(2+)</name>
        <dbReference type="ChEBI" id="CHEBI:29035"/>
    </cofactor>
    <text evidence="10">Binds 2 Mn(2+) ions per subunit in a binuclear metal center.</text>
</comment>
<evidence type="ECO:0000256" key="8">
    <source>
        <dbReference type="ARBA" id="ARBA00023136"/>
    </source>
</evidence>
<keyword evidence="13" id="KW-1185">Reference proteome</keyword>
<dbReference type="InterPro" id="IPR043461">
    <property type="entry name" value="LpxH-like"/>
</dbReference>
<feature type="binding site" evidence="10">
    <location>
        <position position="8"/>
    </location>
    <ligand>
        <name>Mn(2+)</name>
        <dbReference type="ChEBI" id="CHEBI:29035"/>
        <label>1</label>
    </ligand>
</feature>
<reference evidence="12 13" key="1">
    <citation type="submission" date="2017-01" db="EMBL/GenBank/DDBJ databases">
        <title>Genome Sequencing of a Marine Spirillum, Oceanospirillum multiglobuliferum ATCC 33336, from Japan.</title>
        <authorList>
            <person name="Carney J.G."/>
            <person name="Trachtenberg A.M."/>
            <person name="Rheaume B.A."/>
            <person name="Linnane J.D."/>
            <person name="Pitts N.L."/>
            <person name="Mykles D.L."/>
            <person name="Maclea K.S."/>
        </authorList>
    </citation>
    <scope>NUCLEOTIDE SEQUENCE [LARGE SCALE GENOMIC DNA]</scope>
    <source>
        <strain evidence="12 13">ATCC 33336</strain>
    </source>
</reference>
<dbReference type="Gene3D" id="3.60.21.10">
    <property type="match status" value="1"/>
</dbReference>
<comment type="subcellular location">
    <subcellularLocation>
        <location evidence="10">Cell inner membrane</location>
        <topology evidence="10">Peripheral membrane protein</topology>
        <orientation evidence="10">Cytoplasmic side</orientation>
    </subcellularLocation>
</comment>
<protein>
    <recommendedName>
        <fullName evidence="10">UDP-2,3-diacylglucosamine hydrolase</fullName>
        <ecNumber evidence="10">3.6.1.54</ecNumber>
    </recommendedName>
    <alternativeName>
        <fullName evidence="10">UDP-2,3-diacylglucosamine diphosphatase</fullName>
    </alternativeName>
</protein>
<dbReference type="InterPro" id="IPR004843">
    <property type="entry name" value="Calcineurin-like_PHP"/>
</dbReference>
<dbReference type="EC" id="3.6.1.54" evidence="10"/>
<feature type="binding site" evidence="10">
    <location>
        <position position="160"/>
    </location>
    <ligand>
        <name>substrate</name>
    </ligand>
</feature>
<dbReference type="GO" id="GO:0019897">
    <property type="term" value="C:extrinsic component of plasma membrane"/>
    <property type="evidence" value="ECO:0007669"/>
    <property type="project" value="UniProtKB-UniRule"/>
</dbReference>
<dbReference type="InterPro" id="IPR029052">
    <property type="entry name" value="Metallo-depent_PP-like"/>
</dbReference>
<keyword evidence="4 10" id="KW-0441">Lipid A biosynthesis</keyword>
<dbReference type="EMBL" id="MTSM01000017">
    <property type="protein sequence ID" value="OPX54831.1"/>
    <property type="molecule type" value="Genomic_DNA"/>
</dbReference>
<dbReference type="GO" id="GO:0030145">
    <property type="term" value="F:manganese ion binding"/>
    <property type="evidence" value="ECO:0007669"/>
    <property type="project" value="UniProtKB-UniRule"/>
</dbReference>
<dbReference type="UniPathway" id="UPA00359">
    <property type="reaction ID" value="UER00480"/>
</dbReference>
<dbReference type="HAMAP" id="MF_00575">
    <property type="entry name" value="LpxH"/>
    <property type="match status" value="1"/>
</dbReference>
<evidence type="ECO:0000256" key="6">
    <source>
        <dbReference type="ARBA" id="ARBA00022801"/>
    </source>
</evidence>
<feature type="binding site" evidence="10">
    <location>
        <position position="79"/>
    </location>
    <ligand>
        <name>Mn(2+)</name>
        <dbReference type="ChEBI" id="CHEBI:29035"/>
        <label>2</label>
    </ligand>
</feature>
<feature type="binding site" evidence="10">
    <location>
        <position position="114"/>
    </location>
    <ligand>
        <name>Mn(2+)</name>
        <dbReference type="ChEBI" id="CHEBI:29035"/>
        <label>2</label>
    </ligand>
</feature>
<feature type="binding site" evidence="10">
    <location>
        <position position="41"/>
    </location>
    <ligand>
        <name>Mn(2+)</name>
        <dbReference type="ChEBI" id="CHEBI:29035"/>
        <label>1</label>
    </ligand>
</feature>
<evidence type="ECO:0000259" key="11">
    <source>
        <dbReference type="Pfam" id="PF00149"/>
    </source>
</evidence>
<evidence type="ECO:0000256" key="9">
    <source>
        <dbReference type="ARBA" id="ARBA00023211"/>
    </source>
</evidence>
<gene>
    <name evidence="10" type="primary">lpxH</name>
    <name evidence="12" type="ORF">BTE48_11985</name>
</gene>
<feature type="binding site" evidence="10">
    <location>
        <position position="165"/>
    </location>
    <ligand>
        <name>substrate</name>
    </ligand>
</feature>
<keyword evidence="8 10" id="KW-0472">Membrane</keyword>
<dbReference type="AlphaFoldDB" id="A0A1T4P4M3"/>
<name>A0A1T4P4M3_9GAMM</name>
<dbReference type="GO" id="GO:0008758">
    <property type="term" value="F:UDP-2,3-diacylglucosamine hydrolase activity"/>
    <property type="evidence" value="ECO:0007669"/>
    <property type="project" value="UniProtKB-UniRule"/>
</dbReference>
<comment type="catalytic activity">
    <reaction evidence="10">
        <text>UDP-2-N,3-O-bis[(3R)-3-hydroxytetradecanoyl]-alpha-D-glucosamine + H2O = 2-N,3-O-bis[(3R)-3-hydroxytetradecanoyl]-alpha-D-glucosaminyl 1-phosphate + UMP + 2 H(+)</text>
        <dbReference type="Rhea" id="RHEA:25213"/>
        <dbReference type="ChEBI" id="CHEBI:15377"/>
        <dbReference type="ChEBI" id="CHEBI:15378"/>
        <dbReference type="ChEBI" id="CHEBI:57865"/>
        <dbReference type="ChEBI" id="CHEBI:57957"/>
        <dbReference type="ChEBI" id="CHEBI:78847"/>
        <dbReference type="EC" id="3.6.1.54"/>
    </reaction>
</comment>
<feature type="binding site" evidence="10">
    <location>
        <position position="200"/>
    </location>
    <ligand>
        <name>Mn(2+)</name>
        <dbReference type="ChEBI" id="CHEBI:29035"/>
        <label>1</label>
    </ligand>
</feature>
<keyword evidence="6 10" id="KW-0378">Hydrolase</keyword>
<accession>A0A1T4P4M3</accession>
<feature type="binding site" evidence="10">
    <location>
        <position position="168"/>
    </location>
    <ligand>
        <name>substrate</name>
    </ligand>
</feature>
<comment type="function">
    <text evidence="10">Hydrolyzes the pyrophosphate bond of UDP-2,3-diacylglucosamine to yield 2,3-diacylglucosamine 1-phosphate (lipid X) and UMP by catalyzing the attack of water at the alpha-P atom. Involved in the biosynthesis of lipid A, a phosphorylated glycolipid that anchors the lipopolysaccharide to the outer membrane of the cell.</text>
</comment>
<dbReference type="RefSeq" id="WP_078744965.1">
    <property type="nucleotide sequence ID" value="NZ_FUXG01000007.1"/>
</dbReference>
<dbReference type="NCBIfam" id="NF003743">
    <property type="entry name" value="PRK05340.1"/>
    <property type="match status" value="1"/>
</dbReference>
<feature type="binding site" evidence="10">
    <location>
        <position position="198"/>
    </location>
    <ligand>
        <name>Mn(2+)</name>
        <dbReference type="ChEBI" id="CHEBI:29035"/>
        <label>2</label>
    </ligand>
</feature>
<proteinExistence type="inferred from homology"/>
<dbReference type="GO" id="GO:0005737">
    <property type="term" value="C:cytoplasm"/>
    <property type="evidence" value="ECO:0007669"/>
    <property type="project" value="InterPro"/>
</dbReference>
<dbReference type="PANTHER" id="PTHR34990">
    <property type="entry name" value="UDP-2,3-DIACYLGLUCOSAMINE HYDROLASE-RELATED"/>
    <property type="match status" value="1"/>
</dbReference>
<sequence>MKQIFISDLHLKTLDDPITERFFTFLDQVAIRADQLYILGDFFEYWLGDDYQTPLSIAVAERLSYLSQQGVALFFMAGNRDFLLKDDYAKQCGMTLLPDPYALPAPQQHILLSHGDRLCTDDVEYQKIRPMLRNPQWQSEFIAKSIPERIAFASQARQQSQSSQQQAQDSGYGLVDVNLEAVDQLMREYQCNLLIHGHTHRPKQHTACDGQALRLVLSDWDNQVFYIEINANQTPELKHWH</sequence>
<evidence type="ECO:0000256" key="5">
    <source>
        <dbReference type="ARBA" id="ARBA00022723"/>
    </source>
</evidence>
<organism evidence="12 13">
    <name type="scientific">Oceanospirillum multiglobuliferum</name>
    <dbReference type="NCBI Taxonomy" id="64969"/>
    <lineage>
        <taxon>Bacteria</taxon>
        <taxon>Pseudomonadati</taxon>
        <taxon>Pseudomonadota</taxon>
        <taxon>Gammaproteobacteria</taxon>
        <taxon>Oceanospirillales</taxon>
        <taxon>Oceanospirillaceae</taxon>
        <taxon>Oceanospirillum</taxon>
    </lineage>
</organism>
<evidence type="ECO:0000313" key="13">
    <source>
        <dbReference type="Proteomes" id="UP000191418"/>
    </source>
</evidence>